<dbReference type="Proteomes" id="UP001302602">
    <property type="component" value="Unassembled WGS sequence"/>
</dbReference>
<evidence type="ECO:0000313" key="1">
    <source>
        <dbReference type="EMBL" id="KAK4122978.1"/>
    </source>
</evidence>
<dbReference type="EMBL" id="MU853229">
    <property type="protein sequence ID" value="KAK4122978.1"/>
    <property type="molecule type" value="Genomic_DNA"/>
</dbReference>
<accession>A0AAN6Z303</accession>
<comment type="caution">
    <text evidence="1">The sequence shown here is derived from an EMBL/GenBank/DDBJ whole genome shotgun (WGS) entry which is preliminary data.</text>
</comment>
<sequence length="201" mass="22858">MTCTSGRTDLHRRRIRSLVRRHGQLRHHYLGAQRFGLDRHPPDGAEEGWHYLSSSKILYNGYWVTKNIYFRDTYDYPDTAPGPRLPHYIRTRAPILVVTRKYVCKEYDIDVAGKDCLGDPYSTEDNPRGIFILGSGFGRTHDGQPQGTPNKNPLLHVTSFRGRTRAVPPSSTDNYWPGYIISKEGITVGLTETNTASMSFV</sequence>
<reference evidence="1" key="2">
    <citation type="submission" date="2023-05" db="EMBL/GenBank/DDBJ databases">
        <authorList>
            <consortium name="Lawrence Berkeley National Laboratory"/>
            <person name="Steindorff A."/>
            <person name="Hensen N."/>
            <person name="Bonometti L."/>
            <person name="Westerberg I."/>
            <person name="Brannstrom I.O."/>
            <person name="Guillou S."/>
            <person name="Cros-Aarteil S."/>
            <person name="Calhoun S."/>
            <person name="Haridas S."/>
            <person name="Kuo A."/>
            <person name="Mondo S."/>
            <person name="Pangilinan J."/>
            <person name="Riley R."/>
            <person name="Labutti K."/>
            <person name="Andreopoulos B."/>
            <person name="Lipzen A."/>
            <person name="Chen C."/>
            <person name="Yanf M."/>
            <person name="Daum C."/>
            <person name="Ng V."/>
            <person name="Clum A."/>
            <person name="Ohm R."/>
            <person name="Martin F."/>
            <person name="Silar P."/>
            <person name="Natvig D."/>
            <person name="Lalanne C."/>
            <person name="Gautier V."/>
            <person name="Ament-Velasquez S.L."/>
            <person name="Kruys A."/>
            <person name="Hutchinson M.I."/>
            <person name="Powell A.J."/>
            <person name="Barry K."/>
            <person name="Miller A.N."/>
            <person name="Grigoriev I.V."/>
            <person name="Debuchy R."/>
            <person name="Gladieux P."/>
            <person name="Thoren M.H."/>
            <person name="Johannesson H."/>
        </authorList>
    </citation>
    <scope>NUCLEOTIDE SEQUENCE</scope>
    <source>
        <strain evidence="1">CBS 731.68</strain>
    </source>
</reference>
<dbReference type="AlphaFoldDB" id="A0AAN6Z303"/>
<evidence type="ECO:0000313" key="2">
    <source>
        <dbReference type="Proteomes" id="UP001302602"/>
    </source>
</evidence>
<name>A0AAN6Z303_9PEZI</name>
<reference evidence="1" key="1">
    <citation type="journal article" date="2023" name="Mol. Phylogenet. Evol.">
        <title>Genome-scale phylogeny and comparative genomics of the fungal order Sordariales.</title>
        <authorList>
            <person name="Hensen N."/>
            <person name="Bonometti L."/>
            <person name="Westerberg I."/>
            <person name="Brannstrom I.O."/>
            <person name="Guillou S."/>
            <person name="Cros-Aarteil S."/>
            <person name="Calhoun S."/>
            <person name="Haridas S."/>
            <person name="Kuo A."/>
            <person name="Mondo S."/>
            <person name="Pangilinan J."/>
            <person name="Riley R."/>
            <person name="LaButti K."/>
            <person name="Andreopoulos B."/>
            <person name="Lipzen A."/>
            <person name="Chen C."/>
            <person name="Yan M."/>
            <person name="Daum C."/>
            <person name="Ng V."/>
            <person name="Clum A."/>
            <person name="Steindorff A."/>
            <person name="Ohm R.A."/>
            <person name="Martin F."/>
            <person name="Silar P."/>
            <person name="Natvig D.O."/>
            <person name="Lalanne C."/>
            <person name="Gautier V."/>
            <person name="Ament-Velasquez S.L."/>
            <person name="Kruys A."/>
            <person name="Hutchinson M.I."/>
            <person name="Powell A.J."/>
            <person name="Barry K."/>
            <person name="Miller A.N."/>
            <person name="Grigoriev I.V."/>
            <person name="Debuchy R."/>
            <person name="Gladieux P."/>
            <person name="Hiltunen Thoren M."/>
            <person name="Johannesson H."/>
        </authorList>
    </citation>
    <scope>NUCLEOTIDE SEQUENCE</scope>
    <source>
        <strain evidence="1">CBS 731.68</strain>
    </source>
</reference>
<gene>
    <name evidence="1" type="ORF">N657DRAFT_645683</name>
</gene>
<organism evidence="1 2">
    <name type="scientific">Parathielavia appendiculata</name>
    <dbReference type="NCBI Taxonomy" id="2587402"/>
    <lineage>
        <taxon>Eukaryota</taxon>
        <taxon>Fungi</taxon>
        <taxon>Dikarya</taxon>
        <taxon>Ascomycota</taxon>
        <taxon>Pezizomycotina</taxon>
        <taxon>Sordariomycetes</taxon>
        <taxon>Sordariomycetidae</taxon>
        <taxon>Sordariales</taxon>
        <taxon>Chaetomiaceae</taxon>
        <taxon>Parathielavia</taxon>
    </lineage>
</organism>
<dbReference type="GeneID" id="87829758"/>
<proteinExistence type="predicted"/>
<dbReference type="RefSeq" id="XP_062646749.1">
    <property type="nucleotide sequence ID" value="XM_062792989.1"/>
</dbReference>
<protein>
    <submittedName>
        <fullName evidence="1">Uncharacterized protein</fullName>
    </submittedName>
</protein>
<keyword evidence="2" id="KW-1185">Reference proteome</keyword>